<dbReference type="EMBL" id="GISG01244992">
    <property type="protein sequence ID" value="MBA4669802.1"/>
    <property type="molecule type" value="Transcribed_RNA"/>
</dbReference>
<proteinExistence type="predicted"/>
<sequence length="113" mass="12579">MSPRQGGITSHGRKCSGSVRPTPSPLGRCRESISSQTPGSSNESTPVSLELDDDVASSRKRRWRSSVWIIIIYKKGKFFDEDDQEVNGLPAEFAKLHLNIDEEAILFGAFVIW</sequence>
<organism evidence="2">
    <name type="scientific">Opuntia streptacantha</name>
    <name type="common">Prickly pear cactus</name>
    <name type="synonym">Opuntia cardona</name>
    <dbReference type="NCBI Taxonomy" id="393608"/>
    <lineage>
        <taxon>Eukaryota</taxon>
        <taxon>Viridiplantae</taxon>
        <taxon>Streptophyta</taxon>
        <taxon>Embryophyta</taxon>
        <taxon>Tracheophyta</taxon>
        <taxon>Spermatophyta</taxon>
        <taxon>Magnoliopsida</taxon>
        <taxon>eudicotyledons</taxon>
        <taxon>Gunneridae</taxon>
        <taxon>Pentapetalae</taxon>
        <taxon>Caryophyllales</taxon>
        <taxon>Cactineae</taxon>
        <taxon>Cactaceae</taxon>
        <taxon>Opuntioideae</taxon>
        <taxon>Opuntia</taxon>
    </lineage>
</organism>
<protein>
    <submittedName>
        <fullName evidence="2">Uncharacterized protein</fullName>
    </submittedName>
</protein>
<dbReference type="AlphaFoldDB" id="A0A7C9AN35"/>
<name>A0A7C9AN35_OPUST</name>
<evidence type="ECO:0000313" key="2">
    <source>
        <dbReference type="EMBL" id="MBA4669795.1"/>
    </source>
</evidence>
<reference evidence="2" key="1">
    <citation type="journal article" date="2013" name="J. Plant Res.">
        <title>Effect of fungi and light on seed germination of three Opuntia species from semiarid lands of central Mexico.</title>
        <authorList>
            <person name="Delgado-Sanchez P."/>
            <person name="Jimenez-Bremont J.F."/>
            <person name="Guerrero-Gonzalez Mde L."/>
            <person name="Flores J."/>
        </authorList>
    </citation>
    <scope>NUCLEOTIDE SEQUENCE</scope>
    <source>
        <tissue evidence="2">Cladode</tissue>
    </source>
</reference>
<dbReference type="EMBL" id="GISG01244985">
    <property type="protein sequence ID" value="MBA4669795.1"/>
    <property type="molecule type" value="Transcribed_RNA"/>
</dbReference>
<feature type="compositionally biased region" description="Polar residues" evidence="1">
    <location>
        <begin position="32"/>
        <end position="47"/>
    </location>
</feature>
<reference evidence="2" key="2">
    <citation type="submission" date="2020-07" db="EMBL/GenBank/DDBJ databases">
        <authorList>
            <person name="Vera ALvarez R."/>
            <person name="Arias-Moreno D.M."/>
            <person name="Jimenez-Jacinto V."/>
            <person name="Jimenez-Bremont J.F."/>
            <person name="Swaminathan K."/>
            <person name="Moose S.P."/>
            <person name="Guerrero-Gonzalez M.L."/>
            <person name="Marino-Ramirez L."/>
            <person name="Landsman D."/>
            <person name="Rodriguez-Kessler M."/>
            <person name="Delgado-Sanchez P."/>
        </authorList>
    </citation>
    <scope>NUCLEOTIDE SEQUENCE</scope>
    <source>
        <tissue evidence="2">Cladode</tissue>
    </source>
</reference>
<feature type="region of interest" description="Disordered" evidence="1">
    <location>
        <begin position="1"/>
        <end position="59"/>
    </location>
</feature>
<accession>A0A7C9AN35</accession>
<evidence type="ECO:0000256" key="1">
    <source>
        <dbReference type="SAM" id="MobiDB-lite"/>
    </source>
</evidence>